<dbReference type="CDD" id="cd06558">
    <property type="entry name" value="crotonase-like"/>
    <property type="match status" value="1"/>
</dbReference>
<accession>A0ABX0VAB3</accession>
<dbReference type="InterPro" id="IPR029045">
    <property type="entry name" value="ClpP/crotonase-like_dom_sf"/>
</dbReference>
<sequence length="266" mass="27870">MTFAYTSPTPKLRVSVEDAVATIAIDNPAKRNAFDLEMWRSLPPIMTALEAAAEVRGIILRGAGDGAFASGADISEFETHRADAEGGRRYEAENEAAFWAVAHCAKPVIAMIRSFCLGGGFGLAVACDLRVVSDNAIFGIPAARLGVGYPPGAMRMITAAIGAPAAKDLFYTARRIGAAEAERLGVAQRLVPDEELEATTTALARDIAQNAPLTIQAAKAAIDAASGLAKPGRDPAALADLCFDSADAVEGRVAFLEKRPPVFIGR</sequence>
<dbReference type="InterPro" id="IPR014748">
    <property type="entry name" value="Enoyl-CoA_hydra_C"/>
</dbReference>
<name>A0ABX0VAB3_9HYPH</name>
<dbReference type="GO" id="GO:0004300">
    <property type="term" value="F:enoyl-CoA hydratase activity"/>
    <property type="evidence" value="ECO:0007669"/>
    <property type="project" value="UniProtKB-EC"/>
</dbReference>
<dbReference type="PANTHER" id="PTHR11941:SF54">
    <property type="entry name" value="ENOYL-COA HYDRATASE, MITOCHONDRIAL"/>
    <property type="match status" value="1"/>
</dbReference>
<comment type="caution">
    <text evidence="3">The sequence shown here is derived from an EMBL/GenBank/DDBJ whole genome shotgun (WGS) entry which is preliminary data.</text>
</comment>
<keyword evidence="4" id="KW-1185">Reference proteome</keyword>
<dbReference type="EMBL" id="JAATJS010000002">
    <property type="protein sequence ID" value="NIX76597.1"/>
    <property type="molecule type" value="Genomic_DNA"/>
</dbReference>
<dbReference type="Pfam" id="PF00378">
    <property type="entry name" value="ECH_1"/>
    <property type="match status" value="1"/>
</dbReference>
<dbReference type="InterPro" id="IPR001753">
    <property type="entry name" value="Enoyl-CoA_hydra/iso"/>
</dbReference>
<dbReference type="PANTHER" id="PTHR11941">
    <property type="entry name" value="ENOYL-COA HYDRATASE-RELATED"/>
    <property type="match status" value="1"/>
</dbReference>
<protein>
    <submittedName>
        <fullName evidence="3">Enoyl-CoA hydratase</fullName>
        <ecNumber evidence="3">4.2.1.17</ecNumber>
    </submittedName>
</protein>
<dbReference type="SUPFAM" id="SSF52096">
    <property type="entry name" value="ClpP/crotonase"/>
    <property type="match status" value="1"/>
</dbReference>
<organism evidence="3 4">
    <name type="scientific">Microvirga terricola</name>
    <dbReference type="NCBI Taxonomy" id="2719797"/>
    <lineage>
        <taxon>Bacteria</taxon>
        <taxon>Pseudomonadati</taxon>
        <taxon>Pseudomonadota</taxon>
        <taxon>Alphaproteobacteria</taxon>
        <taxon>Hyphomicrobiales</taxon>
        <taxon>Methylobacteriaceae</taxon>
        <taxon>Microvirga</taxon>
    </lineage>
</organism>
<gene>
    <name evidence="3" type="ORF">HB375_08195</name>
</gene>
<dbReference type="EC" id="4.2.1.17" evidence="3"/>
<dbReference type="Gene3D" id="3.90.226.10">
    <property type="entry name" value="2-enoyl-CoA Hydratase, Chain A, domain 1"/>
    <property type="match status" value="1"/>
</dbReference>
<reference evidence="3 4" key="1">
    <citation type="submission" date="2020-03" db="EMBL/GenBank/DDBJ databases">
        <title>The genome sequence of Microvirga sp. c23x22.</title>
        <authorList>
            <person name="Zhang X."/>
        </authorList>
    </citation>
    <scope>NUCLEOTIDE SEQUENCE [LARGE SCALE GENOMIC DNA]</scope>
    <source>
        <strain evidence="4">c23x22</strain>
    </source>
</reference>
<dbReference type="Proteomes" id="UP000707352">
    <property type="component" value="Unassembled WGS sequence"/>
</dbReference>
<dbReference type="NCBIfam" id="NF004781">
    <property type="entry name" value="PRK06127.1"/>
    <property type="match status" value="1"/>
</dbReference>
<evidence type="ECO:0000256" key="2">
    <source>
        <dbReference type="ARBA" id="ARBA00023239"/>
    </source>
</evidence>
<dbReference type="Gene3D" id="1.10.12.10">
    <property type="entry name" value="Lyase 2-enoyl-coa Hydratase, Chain A, domain 2"/>
    <property type="match status" value="1"/>
</dbReference>
<evidence type="ECO:0000313" key="3">
    <source>
        <dbReference type="EMBL" id="NIX76597.1"/>
    </source>
</evidence>
<evidence type="ECO:0000313" key="4">
    <source>
        <dbReference type="Proteomes" id="UP000707352"/>
    </source>
</evidence>
<evidence type="ECO:0000256" key="1">
    <source>
        <dbReference type="ARBA" id="ARBA00005254"/>
    </source>
</evidence>
<comment type="similarity">
    <text evidence="1">Belongs to the enoyl-CoA hydratase/isomerase family.</text>
</comment>
<dbReference type="RefSeq" id="WP_167672460.1">
    <property type="nucleotide sequence ID" value="NZ_JAATJS010000002.1"/>
</dbReference>
<keyword evidence="2 3" id="KW-0456">Lyase</keyword>
<proteinExistence type="inferred from homology"/>